<dbReference type="PANTHER" id="PTHR37017:SF11">
    <property type="entry name" value="ESTERASE_LIPASE_THIOESTERASE DOMAIN-CONTAINING PROTEIN"/>
    <property type="match status" value="1"/>
</dbReference>
<dbReference type="EMBL" id="BJVI01000069">
    <property type="protein sequence ID" value="GEL20382.1"/>
    <property type="molecule type" value="Genomic_DNA"/>
</dbReference>
<keyword evidence="3" id="KW-1185">Reference proteome</keyword>
<proteinExistence type="predicted"/>
<dbReference type="GO" id="GO:0016787">
    <property type="term" value="F:hydrolase activity"/>
    <property type="evidence" value="ECO:0007669"/>
    <property type="project" value="UniProtKB-KW"/>
</dbReference>
<reference evidence="2 3" key="1">
    <citation type="submission" date="2019-07" db="EMBL/GenBank/DDBJ databases">
        <title>Whole genome shotgun sequence of Pseudonocardia asaccharolytica NBRC 16224.</title>
        <authorList>
            <person name="Hosoyama A."/>
            <person name="Uohara A."/>
            <person name="Ohji S."/>
            <person name="Ichikawa N."/>
        </authorList>
    </citation>
    <scope>NUCLEOTIDE SEQUENCE [LARGE SCALE GENOMIC DNA]</scope>
    <source>
        <strain evidence="2 3">NBRC 16224</strain>
    </source>
</reference>
<protein>
    <submittedName>
        <fullName evidence="2">Alpha/beta hydrolase</fullName>
    </submittedName>
</protein>
<feature type="domain" description="AB hydrolase-1" evidence="1">
    <location>
        <begin position="5"/>
        <end position="221"/>
    </location>
</feature>
<comment type="caution">
    <text evidence="2">The sequence shown here is derived from an EMBL/GenBank/DDBJ whole genome shotgun (WGS) entry which is preliminary data.</text>
</comment>
<dbReference type="InterPro" id="IPR029058">
    <property type="entry name" value="AB_hydrolase_fold"/>
</dbReference>
<dbReference type="RefSeq" id="WP_051233500.1">
    <property type="nucleotide sequence ID" value="NZ_AUII01000046.1"/>
</dbReference>
<dbReference type="Gene3D" id="3.40.50.1820">
    <property type="entry name" value="alpha/beta hydrolase"/>
    <property type="match status" value="1"/>
</dbReference>
<accession>A0A511D6I8</accession>
<evidence type="ECO:0000259" key="1">
    <source>
        <dbReference type="Pfam" id="PF12697"/>
    </source>
</evidence>
<dbReference type="Pfam" id="PF12697">
    <property type="entry name" value="Abhydrolase_6"/>
    <property type="match status" value="1"/>
</dbReference>
<dbReference type="InterPro" id="IPR000073">
    <property type="entry name" value="AB_hydrolase_1"/>
</dbReference>
<dbReference type="STRING" id="1123024.GCA_000423625_04827"/>
<name>A0A511D6I8_9PSEU</name>
<dbReference type="AlphaFoldDB" id="A0A511D6I8"/>
<dbReference type="PANTHER" id="PTHR37017">
    <property type="entry name" value="AB HYDROLASE-1 DOMAIN-CONTAINING PROTEIN-RELATED"/>
    <property type="match status" value="1"/>
</dbReference>
<evidence type="ECO:0000313" key="3">
    <source>
        <dbReference type="Proteomes" id="UP000321328"/>
    </source>
</evidence>
<gene>
    <name evidence="2" type="ORF">PA7_42190</name>
</gene>
<keyword evidence="2" id="KW-0378">Hydrolase</keyword>
<evidence type="ECO:0000313" key="2">
    <source>
        <dbReference type="EMBL" id="GEL20382.1"/>
    </source>
</evidence>
<dbReference type="InterPro" id="IPR052897">
    <property type="entry name" value="Sec-Metab_Biosynth_Hydrolase"/>
</dbReference>
<organism evidence="2 3">
    <name type="scientific">Pseudonocardia asaccharolytica DSM 44247 = NBRC 16224</name>
    <dbReference type="NCBI Taxonomy" id="1123024"/>
    <lineage>
        <taxon>Bacteria</taxon>
        <taxon>Bacillati</taxon>
        <taxon>Actinomycetota</taxon>
        <taxon>Actinomycetes</taxon>
        <taxon>Pseudonocardiales</taxon>
        <taxon>Pseudonocardiaceae</taxon>
        <taxon>Pseudonocardia</taxon>
    </lineage>
</organism>
<sequence length="247" mass="26786">MAETFVLIPGAGGSGWYWHRLVEELDRRGCEAVAVTLPADDDSAGLVEYADAVIEAIDGRTGLVLVAQSMGGFTAPLVCERVPVDLLVLLNAMVPAPGESPGEWWANTGHTQARAEQAARDGRSLAEEDLVADVFFHDVPPEVTAAAMAAGAPDQSETPFTRPWPLPAWPDVPTRFLQGRDDRFFPLEFQRRIARARLGIDVDEMPGGHLVALSRPTELADRLGAYLAFTVDRASIRDGFTQGHPIF</sequence>
<dbReference type="SUPFAM" id="SSF53474">
    <property type="entry name" value="alpha/beta-Hydrolases"/>
    <property type="match status" value="1"/>
</dbReference>
<dbReference type="Proteomes" id="UP000321328">
    <property type="component" value="Unassembled WGS sequence"/>
</dbReference>